<accession>A0ABP0RFE1</accession>
<feature type="signal peptide" evidence="1">
    <location>
        <begin position="1"/>
        <end position="20"/>
    </location>
</feature>
<dbReference type="EMBL" id="CAXAMN010025805">
    <property type="protein sequence ID" value="CAK9098275.1"/>
    <property type="molecule type" value="Genomic_DNA"/>
</dbReference>
<name>A0ABP0RFE1_9DINO</name>
<keyword evidence="3" id="KW-1185">Reference proteome</keyword>
<organism evidence="2 3">
    <name type="scientific">Durusdinium trenchii</name>
    <dbReference type="NCBI Taxonomy" id="1381693"/>
    <lineage>
        <taxon>Eukaryota</taxon>
        <taxon>Sar</taxon>
        <taxon>Alveolata</taxon>
        <taxon>Dinophyceae</taxon>
        <taxon>Suessiales</taxon>
        <taxon>Symbiodiniaceae</taxon>
        <taxon>Durusdinium</taxon>
    </lineage>
</organism>
<evidence type="ECO:0000256" key="1">
    <source>
        <dbReference type="SAM" id="SignalP"/>
    </source>
</evidence>
<keyword evidence="1" id="KW-0732">Signal</keyword>
<comment type="caution">
    <text evidence="2">The sequence shown here is derived from an EMBL/GenBank/DDBJ whole genome shotgun (WGS) entry which is preliminary data.</text>
</comment>
<protein>
    <submittedName>
        <fullName evidence="2">Uncharacterized protein</fullName>
    </submittedName>
</protein>
<dbReference type="Proteomes" id="UP001642484">
    <property type="component" value="Unassembled WGS sequence"/>
</dbReference>
<gene>
    <name evidence="2" type="ORF">CCMP2556_LOCUS46575</name>
</gene>
<reference evidence="2 3" key="1">
    <citation type="submission" date="2024-02" db="EMBL/GenBank/DDBJ databases">
        <authorList>
            <person name="Chen Y."/>
            <person name="Shah S."/>
            <person name="Dougan E. K."/>
            <person name="Thang M."/>
            <person name="Chan C."/>
        </authorList>
    </citation>
    <scope>NUCLEOTIDE SEQUENCE [LARGE SCALE GENOMIC DNA]</scope>
</reference>
<feature type="chain" id="PRO_5045316212" evidence="1">
    <location>
        <begin position="21"/>
        <end position="420"/>
    </location>
</feature>
<evidence type="ECO:0000313" key="2">
    <source>
        <dbReference type="EMBL" id="CAK9098275.1"/>
    </source>
</evidence>
<sequence>MMTWLLHLLRCLTIIRPCFALDFLDCSGEHFEPRWSSFQALLPASVTPETPLSEAQLNEAADLVDTLEEVDWAEVVSAFSSRLRGELTTEQLGGFCLFGAVTAYTVVAYHLARGAGDDPIPSTAKNLLARSLMILAKKQVNDFLESSWWPVRSLDVVALLELEDFQQVRNLRFEMPCWLRLGCSRPDMEERALLPPAPPLEASWPSNVVAVGLHTTSTLEVVTALRDAITESWGRGGAGGAPFNIQYAGHPCPSHSGSEHHCAMRCELLGICSAAEDAADALAEFVAGAVDVAKFEERESYAMDEARAALRWAPRRLEPVRQAELIVCTFPTVLCVLLHEFFPETPQLYVAIANPLFAAPGCTKQEDSTVRHCETAEAQEFLLAFRSMLSDGVVRGVAAYTVTTALVAYQAGVVLPLAGG</sequence>
<evidence type="ECO:0000313" key="3">
    <source>
        <dbReference type="Proteomes" id="UP001642484"/>
    </source>
</evidence>
<proteinExistence type="predicted"/>